<dbReference type="GO" id="GO:0009425">
    <property type="term" value="C:bacterial-type flagellum basal body"/>
    <property type="evidence" value="ECO:0007669"/>
    <property type="project" value="UniProtKB-SubCell"/>
</dbReference>
<dbReference type="InterPro" id="IPR019776">
    <property type="entry name" value="Flagellar_basal_body_rod_CS"/>
</dbReference>
<evidence type="ECO:0000256" key="1">
    <source>
        <dbReference type="ARBA" id="ARBA00004117"/>
    </source>
</evidence>
<dbReference type="RefSeq" id="WP_092467830.1">
    <property type="nucleotide sequence ID" value="NZ_FOOX01000001.1"/>
</dbReference>
<evidence type="ECO:0000256" key="4">
    <source>
        <dbReference type="RuleBase" id="RU362116"/>
    </source>
</evidence>
<keyword evidence="8" id="KW-0969">Cilium</keyword>
<name>A0A1I2MWN4_9FIRM</name>
<dbReference type="EMBL" id="FOOX01000001">
    <property type="protein sequence ID" value="SFF96005.1"/>
    <property type="molecule type" value="Genomic_DNA"/>
</dbReference>
<dbReference type="InterPro" id="IPR010930">
    <property type="entry name" value="Flg_bb/hook_C_dom"/>
</dbReference>
<dbReference type="AlphaFoldDB" id="A0A1I2MWN4"/>
<dbReference type="Pfam" id="PF00460">
    <property type="entry name" value="Flg_bb_rod"/>
    <property type="match status" value="1"/>
</dbReference>
<dbReference type="Pfam" id="PF22692">
    <property type="entry name" value="LlgE_F_G_D1"/>
    <property type="match status" value="1"/>
</dbReference>
<comment type="function">
    <text evidence="4">A flexible structure which links the flagellar filament to the drive apparatus in the basal body.</text>
</comment>
<feature type="domain" description="Flagellar basal-body/hook protein C-terminal" evidence="6">
    <location>
        <begin position="631"/>
        <end position="675"/>
    </location>
</feature>
<dbReference type="SUPFAM" id="SSF117143">
    <property type="entry name" value="Flagellar hook protein flgE"/>
    <property type="match status" value="1"/>
</dbReference>
<dbReference type="InterPro" id="IPR037925">
    <property type="entry name" value="FlgE/F/G-like"/>
</dbReference>
<dbReference type="InterPro" id="IPR020013">
    <property type="entry name" value="Flagellar_FlgE/F/G"/>
</dbReference>
<feature type="domain" description="Flagellar hook protein FlgE/F/G-like D1" evidence="7">
    <location>
        <begin position="89"/>
        <end position="156"/>
    </location>
</feature>
<dbReference type="Proteomes" id="UP000199337">
    <property type="component" value="Unassembled WGS sequence"/>
</dbReference>
<keyword evidence="8" id="KW-0966">Cell projection</keyword>
<evidence type="ECO:0000256" key="3">
    <source>
        <dbReference type="ARBA" id="ARBA00023143"/>
    </source>
</evidence>
<evidence type="ECO:0000259" key="7">
    <source>
        <dbReference type="Pfam" id="PF22692"/>
    </source>
</evidence>
<comment type="similarity">
    <text evidence="2 4">Belongs to the flagella basal body rod proteins family.</text>
</comment>
<dbReference type="GO" id="GO:0009424">
    <property type="term" value="C:bacterial-type flagellum hook"/>
    <property type="evidence" value="ECO:0007669"/>
    <property type="project" value="TreeGrafter"/>
</dbReference>
<dbReference type="InterPro" id="IPR001444">
    <property type="entry name" value="Flag_bb_rod_N"/>
</dbReference>
<evidence type="ECO:0000259" key="5">
    <source>
        <dbReference type="Pfam" id="PF00460"/>
    </source>
</evidence>
<dbReference type="OrthoDB" id="9804559at2"/>
<proteinExistence type="inferred from homology"/>
<reference evidence="9" key="1">
    <citation type="submission" date="2016-10" db="EMBL/GenBank/DDBJ databases">
        <authorList>
            <person name="Varghese N."/>
            <person name="Submissions S."/>
        </authorList>
    </citation>
    <scope>NUCLEOTIDE SEQUENCE [LARGE SCALE GENOMIC DNA]</scope>
    <source>
        <strain evidence="9">DSM 17038</strain>
    </source>
</reference>
<feature type="domain" description="Flagellar basal body rod protein N-terminal" evidence="5">
    <location>
        <begin position="5"/>
        <end position="35"/>
    </location>
</feature>
<dbReference type="PROSITE" id="PS00588">
    <property type="entry name" value="FLAGELLA_BB_ROD"/>
    <property type="match status" value="1"/>
</dbReference>
<sequence length="677" mass="71468">MIRSLYSGVSGLKNHQLRMDVVGNNISNVNTLGYKAGVANFQDALSQTISSGGNGRNPAQIGTGMLTGSVVNDFTQGATQSTGRSLDLAINGNGFFVVKDVETGNEYYTRAGVFYLDNQGYLVNSDGLRVQSSSGDIRVYNGPASTISISADGSITGTNEMGEPLQFTSTPVTIPAPTPVEEAVLNGDYMGEIQPLVSATGSLTGDAIAAVEKELEEAIVKGNSDSAKVEPKLATSETVNMTDETNYDFQLVYNDGNGNTYTVDLNDSLSSVSGWYDLADQLQAAIDNDPDVAGKVKVSYDDSAYGGLVFETITDPGATDTSGNPVAPTFTLTGDGVAKYMGLDDGATQLTDQVTAVQPKDWTGKTFTFYLGNKGWQEVKLKEDFADFGYSTTDTGFSSVTSGQDLADKLQQLLNVMAGDDPTTANVESEANVSVIWDNDHLVFKPYPEDAGKTVTLGGADVADFIGTGSAATESNIDWIDKDITINYNGTSYSFSATEKQQAGLGSITSGVALAQALNNLIDTKIGSDKVDVTWSTDHLVFTTKDTTGIGNQPSITIGGADAADFVGATTSATGTASKESDVPSQAPYNVIRLVSFSNPEGLIKVGSNVYECSAETSGLPENDTVSAIESGRVEMSNVDLTDEFADMITTQRGYQANSRIITVSDTMLEELMNLKR</sequence>
<comment type="subcellular location">
    <subcellularLocation>
        <location evidence="1 4">Bacterial flagellum basal body</location>
    </subcellularLocation>
</comment>
<evidence type="ECO:0000313" key="9">
    <source>
        <dbReference type="Proteomes" id="UP000199337"/>
    </source>
</evidence>
<keyword evidence="3 4" id="KW-0975">Bacterial flagellum</keyword>
<accession>A0A1I2MWN4</accession>
<dbReference type="PANTHER" id="PTHR30435">
    <property type="entry name" value="FLAGELLAR PROTEIN"/>
    <property type="match status" value="1"/>
</dbReference>
<dbReference type="GO" id="GO:0071978">
    <property type="term" value="P:bacterial-type flagellum-dependent swarming motility"/>
    <property type="evidence" value="ECO:0007669"/>
    <property type="project" value="TreeGrafter"/>
</dbReference>
<dbReference type="STRING" id="341036.SAMN05660649_00211"/>
<dbReference type="InterPro" id="IPR053967">
    <property type="entry name" value="LlgE_F_G-like_D1"/>
</dbReference>
<dbReference type="GO" id="GO:0005829">
    <property type="term" value="C:cytosol"/>
    <property type="evidence" value="ECO:0007669"/>
    <property type="project" value="TreeGrafter"/>
</dbReference>
<keyword evidence="9" id="KW-1185">Reference proteome</keyword>
<gene>
    <name evidence="8" type="ORF">SAMN05660649_00211</name>
</gene>
<dbReference type="Pfam" id="PF06429">
    <property type="entry name" value="Flg_bbr_C"/>
    <property type="match status" value="1"/>
</dbReference>
<dbReference type="PANTHER" id="PTHR30435:SF1">
    <property type="entry name" value="FLAGELLAR HOOK PROTEIN FLGE"/>
    <property type="match status" value="1"/>
</dbReference>
<evidence type="ECO:0000259" key="6">
    <source>
        <dbReference type="Pfam" id="PF06429"/>
    </source>
</evidence>
<organism evidence="8 9">
    <name type="scientific">Desulfotruncus arcticus DSM 17038</name>
    <dbReference type="NCBI Taxonomy" id="1121424"/>
    <lineage>
        <taxon>Bacteria</taxon>
        <taxon>Bacillati</taxon>
        <taxon>Bacillota</taxon>
        <taxon>Clostridia</taxon>
        <taxon>Eubacteriales</taxon>
        <taxon>Desulfallaceae</taxon>
        <taxon>Desulfotruncus</taxon>
    </lineage>
</organism>
<dbReference type="NCBIfam" id="TIGR03506">
    <property type="entry name" value="FlgEFG_subfam"/>
    <property type="match status" value="1"/>
</dbReference>
<protein>
    <recommendedName>
        <fullName evidence="4">Flagellar hook protein FlgE</fullName>
    </recommendedName>
</protein>
<evidence type="ECO:0000313" key="8">
    <source>
        <dbReference type="EMBL" id="SFF96005.1"/>
    </source>
</evidence>
<evidence type="ECO:0000256" key="2">
    <source>
        <dbReference type="ARBA" id="ARBA00009677"/>
    </source>
</evidence>
<keyword evidence="8" id="KW-0282">Flagellum</keyword>